<dbReference type="STRING" id="451.B6N58_13460"/>
<dbReference type="PROSITE" id="PS00622">
    <property type="entry name" value="HTH_LUXR_1"/>
    <property type="match status" value="1"/>
</dbReference>
<reference evidence="2" key="1">
    <citation type="submission" date="2014-09" db="EMBL/GenBank/DDBJ databases">
        <authorList>
            <person name="Gomez-Valero L."/>
        </authorList>
    </citation>
    <scope>NUCLEOTIDE SEQUENCE [LARGE SCALE GENOMIC DNA]</scope>
    <source>
        <strain evidence="2">ATCC33218</strain>
    </source>
</reference>
<dbReference type="AlphaFoldDB" id="A0A098GKZ6"/>
<dbReference type="GO" id="GO:0003677">
    <property type="term" value="F:DNA binding"/>
    <property type="evidence" value="ECO:0007669"/>
    <property type="project" value="InterPro"/>
</dbReference>
<dbReference type="SUPFAM" id="SSF46894">
    <property type="entry name" value="C-terminal effector domain of the bipartite response regulators"/>
    <property type="match status" value="1"/>
</dbReference>
<dbReference type="InterPro" id="IPR036388">
    <property type="entry name" value="WH-like_DNA-bd_sf"/>
</dbReference>
<dbReference type="EMBL" id="LN614830">
    <property type="protein sequence ID" value="CEG62156.1"/>
    <property type="molecule type" value="Genomic_DNA"/>
</dbReference>
<proteinExistence type="predicted"/>
<accession>A0A098GKZ6</accession>
<dbReference type="Proteomes" id="UP000032414">
    <property type="component" value="Chromosome I"/>
</dbReference>
<organism evidence="1 2">
    <name type="scientific">Legionella micdadei</name>
    <name type="common">Tatlockia micdadei</name>
    <dbReference type="NCBI Taxonomy" id="451"/>
    <lineage>
        <taxon>Bacteria</taxon>
        <taxon>Pseudomonadati</taxon>
        <taxon>Pseudomonadota</taxon>
        <taxon>Gammaproteobacteria</taxon>
        <taxon>Legionellales</taxon>
        <taxon>Legionellaceae</taxon>
        <taxon>Legionella</taxon>
    </lineage>
</organism>
<evidence type="ECO:0000313" key="2">
    <source>
        <dbReference type="Proteomes" id="UP000032414"/>
    </source>
</evidence>
<dbReference type="PROSITE" id="PS50043">
    <property type="entry name" value="HTH_LUXR_2"/>
    <property type="match status" value="1"/>
</dbReference>
<dbReference type="InterPro" id="IPR000792">
    <property type="entry name" value="Tscrpt_reg_LuxR_C"/>
</dbReference>
<dbReference type="KEGG" id="tmc:LMI_2918"/>
<name>A0A098GKZ6_LEGMI</name>
<gene>
    <name evidence="1" type="ORF">LMI_2918</name>
</gene>
<dbReference type="Pfam" id="PF00196">
    <property type="entry name" value="GerE"/>
    <property type="match status" value="1"/>
</dbReference>
<dbReference type="Gene3D" id="1.10.10.10">
    <property type="entry name" value="Winged helix-like DNA-binding domain superfamily/Winged helix DNA-binding domain"/>
    <property type="match status" value="1"/>
</dbReference>
<dbReference type="CDD" id="cd06170">
    <property type="entry name" value="LuxR_C_like"/>
    <property type="match status" value="1"/>
</dbReference>
<dbReference type="HOGENOM" id="CLU_2572693_0_0_6"/>
<sequence length="81" mass="9498">MFFPKKDEQKILKKINPRSNLFTTKELMCIDLFLQGYSNKEIASILKLSPRTIEDKIDNLKIKIKAKSRVDLAIKLYEIVK</sequence>
<dbReference type="GO" id="GO:0006355">
    <property type="term" value="P:regulation of DNA-templated transcription"/>
    <property type="evidence" value="ECO:0007669"/>
    <property type="project" value="InterPro"/>
</dbReference>
<protein>
    <submittedName>
        <fullName evidence="1">Uncharacterized protein</fullName>
    </submittedName>
</protein>
<dbReference type="InterPro" id="IPR016032">
    <property type="entry name" value="Sig_transdc_resp-reg_C-effctor"/>
</dbReference>
<dbReference type="SMART" id="SM00421">
    <property type="entry name" value="HTH_LUXR"/>
    <property type="match status" value="1"/>
</dbReference>
<dbReference type="RefSeq" id="WP_045100272.1">
    <property type="nucleotide sequence ID" value="NZ_JBLTLH010000017.1"/>
</dbReference>
<dbReference type="PRINTS" id="PR00038">
    <property type="entry name" value="HTHLUXR"/>
</dbReference>
<evidence type="ECO:0000313" key="1">
    <source>
        <dbReference type="EMBL" id="CEG62156.1"/>
    </source>
</evidence>